<evidence type="ECO:0000256" key="5">
    <source>
        <dbReference type="ARBA" id="ARBA00022679"/>
    </source>
</evidence>
<dbReference type="GO" id="GO:0016020">
    <property type="term" value="C:membrane"/>
    <property type="evidence" value="ECO:0007669"/>
    <property type="project" value="GOC"/>
</dbReference>
<keyword evidence="5" id="KW-0808">Transferase</keyword>
<dbReference type="PANTHER" id="PTHR30372">
    <property type="entry name" value="LIPID-A-DISACCHARIDE SYNTHASE"/>
    <property type="match status" value="1"/>
</dbReference>
<keyword evidence="3" id="KW-0441">Lipid A biosynthesis</keyword>
<dbReference type="Pfam" id="PF02684">
    <property type="entry name" value="LpxB"/>
    <property type="match status" value="2"/>
</dbReference>
<evidence type="ECO:0000256" key="2">
    <source>
        <dbReference type="ARBA" id="ARBA00022516"/>
    </source>
</evidence>
<protein>
    <recommendedName>
        <fullName evidence="1">lipid-A-disaccharide synthase</fullName>
        <ecNumber evidence="1">2.4.1.182</ecNumber>
    </recommendedName>
</protein>
<dbReference type="OrthoDB" id="2419at2759"/>
<evidence type="ECO:0000256" key="1">
    <source>
        <dbReference type="ARBA" id="ARBA00012687"/>
    </source>
</evidence>
<evidence type="ECO:0000313" key="8">
    <source>
        <dbReference type="EMBL" id="GHP07037.1"/>
    </source>
</evidence>
<reference evidence="8" key="1">
    <citation type="submission" date="2020-10" db="EMBL/GenBank/DDBJ databases">
        <title>Unveiling of a novel bifunctional photoreceptor, Dualchrome1, isolated from a cosmopolitan green alga.</title>
        <authorList>
            <person name="Suzuki S."/>
            <person name="Kawachi M."/>
        </authorList>
    </citation>
    <scope>NUCLEOTIDE SEQUENCE</scope>
    <source>
        <strain evidence="8">NIES 2893</strain>
    </source>
</reference>
<name>A0A830HPV6_9CHLO</name>
<keyword evidence="4" id="KW-0328">Glycosyltransferase</keyword>
<sequence>MSAHVVLCGANVGARAHRGAPKVMRELASPRPAFASPTASTANALRLLVVASDVSGDLHASDVLTALARLCASHLQVRCVAGPRTVGAADAINGDDTLQHVSTLGLSSIGITHAIPLVSRATRVMRAATDIVETWEPHCVLLIDFPGVNVPLGTSIRRGRSGASPRILYYIPPNEWHVSPARSADVVQSADEVLCVHHREHEHFRSIAQAVDANCDVRFVGHPVAARVAEAASWSQDTACKALRLDSGGVPCTVALLPASRIQETHLVWPAIAKAAHQIFLWHRARRHGFVNDKLKPFGAPPVAKSSGKDVRFLLVVPSGAPPRLEEELRSNAAWFFDAHEAEGRLVVLRGDADEHAHGTVEVAHAAAAASDVALCKTGTVGLELFLLDTPQVSVYALDAFSASLLRLLLHTRNENMDDFLANLPNVIANARVVPELLQEHATPEAIVEEALPFLDGDRRRATDGEDVAKQLRAELASKSAADEVAARIEACFK</sequence>
<organism evidence="8 9">
    <name type="scientific">Pycnococcus provasolii</name>
    <dbReference type="NCBI Taxonomy" id="41880"/>
    <lineage>
        <taxon>Eukaryota</taxon>
        <taxon>Viridiplantae</taxon>
        <taxon>Chlorophyta</taxon>
        <taxon>Pseudoscourfieldiophyceae</taxon>
        <taxon>Pseudoscourfieldiales</taxon>
        <taxon>Pycnococcaceae</taxon>
        <taxon>Pycnococcus</taxon>
    </lineage>
</organism>
<dbReference type="GO" id="GO:0008915">
    <property type="term" value="F:lipid-A-disaccharide synthase activity"/>
    <property type="evidence" value="ECO:0007669"/>
    <property type="project" value="UniProtKB-EC"/>
</dbReference>
<evidence type="ECO:0000256" key="4">
    <source>
        <dbReference type="ARBA" id="ARBA00022676"/>
    </source>
</evidence>
<keyword evidence="2" id="KW-0444">Lipid biosynthesis</keyword>
<comment type="caution">
    <text evidence="8">The sequence shown here is derived from an EMBL/GenBank/DDBJ whole genome shotgun (WGS) entry which is preliminary data.</text>
</comment>
<evidence type="ECO:0000256" key="7">
    <source>
        <dbReference type="ARBA" id="ARBA00048975"/>
    </source>
</evidence>
<evidence type="ECO:0000313" key="9">
    <source>
        <dbReference type="Proteomes" id="UP000660262"/>
    </source>
</evidence>
<keyword evidence="9" id="KW-1185">Reference proteome</keyword>
<comment type="catalytic activity">
    <reaction evidence="7">
        <text>a lipid X + a UDP-2-N,3-O-bis[(3R)-3-hydroxyacyl]-alpha-D-glucosamine = a lipid A disaccharide + UDP + H(+)</text>
        <dbReference type="Rhea" id="RHEA:67828"/>
        <dbReference type="ChEBI" id="CHEBI:15378"/>
        <dbReference type="ChEBI" id="CHEBI:58223"/>
        <dbReference type="ChEBI" id="CHEBI:137748"/>
        <dbReference type="ChEBI" id="CHEBI:176338"/>
        <dbReference type="ChEBI" id="CHEBI:176343"/>
        <dbReference type="EC" id="2.4.1.182"/>
    </reaction>
</comment>
<dbReference type="Proteomes" id="UP000660262">
    <property type="component" value="Unassembled WGS sequence"/>
</dbReference>
<keyword evidence="6" id="KW-0443">Lipid metabolism</keyword>
<dbReference type="InterPro" id="IPR003835">
    <property type="entry name" value="Glyco_trans_19"/>
</dbReference>
<dbReference type="EMBL" id="BNJQ01000015">
    <property type="protein sequence ID" value="GHP07037.1"/>
    <property type="molecule type" value="Genomic_DNA"/>
</dbReference>
<gene>
    <name evidence="8" type="ORF">PPROV_000578000</name>
</gene>
<dbReference type="PANTHER" id="PTHR30372:SF4">
    <property type="entry name" value="LIPID-A-DISACCHARIDE SYNTHASE, MITOCHONDRIAL-RELATED"/>
    <property type="match status" value="1"/>
</dbReference>
<dbReference type="EC" id="2.4.1.182" evidence="1"/>
<evidence type="ECO:0000256" key="3">
    <source>
        <dbReference type="ARBA" id="ARBA00022556"/>
    </source>
</evidence>
<proteinExistence type="predicted"/>
<dbReference type="GO" id="GO:0005543">
    <property type="term" value="F:phospholipid binding"/>
    <property type="evidence" value="ECO:0007669"/>
    <property type="project" value="TreeGrafter"/>
</dbReference>
<dbReference type="AlphaFoldDB" id="A0A830HPV6"/>
<accession>A0A830HPV6</accession>
<dbReference type="GO" id="GO:0009245">
    <property type="term" value="P:lipid A biosynthetic process"/>
    <property type="evidence" value="ECO:0007669"/>
    <property type="project" value="UniProtKB-KW"/>
</dbReference>
<evidence type="ECO:0000256" key="6">
    <source>
        <dbReference type="ARBA" id="ARBA00023098"/>
    </source>
</evidence>